<evidence type="ECO:0000256" key="1">
    <source>
        <dbReference type="ARBA" id="ARBA00022596"/>
    </source>
</evidence>
<dbReference type="GO" id="GO:0016151">
    <property type="term" value="F:nickel cation binding"/>
    <property type="evidence" value="ECO:0007669"/>
    <property type="project" value="UniProtKB-UniRule"/>
</dbReference>
<dbReference type="OrthoDB" id="9765625at2"/>
<reference evidence="3 4" key="1">
    <citation type="submission" date="2019-03" db="EMBL/GenBank/DDBJ databases">
        <title>Three New Species of Nocardioides, Nocardioides euryhalodurans sp. nov., Nocardioides seonyuensis sp. nov. and Nocardioides eburneoflavus sp. nov. Iolated from Soil.</title>
        <authorList>
            <person name="Roh S.G."/>
            <person name="Lee C."/>
            <person name="Kim M.-K."/>
            <person name="Kim S.B."/>
        </authorList>
    </citation>
    <scope>NUCLEOTIDE SEQUENCE [LARGE SCALE GENOMIC DNA]</scope>
    <source>
        <strain evidence="3 4">MMS17-SY207-3</strain>
    </source>
</reference>
<comment type="catalytic activity">
    <reaction evidence="2">
        <text>Ni(II)-pyridinium-3,5-bisthiocarboxylate mononucleotide = pyridinium-3,5-bisthiocarboxylate mononucleotide + Ni(2+)</text>
        <dbReference type="Rhea" id="RHEA:54784"/>
        <dbReference type="ChEBI" id="CHEBI:49786"/>
        <dbReference type="ChEBI" id="CHEBI:137372"/>
        <dbReference type="ChEBI" id="CHEBI:137373"/>
        <dbReference type="EC" id="4.99.1.12"/>
    </reaction>
</comment>
<dbReference type="EMBL" id="CP038436">
    <property type="protein sequence ID" value="QBX57516.1"/>
    <property type="molecule type" value="Genomic_DNA"/>
</dbReference>
<name>A0A4P7IJB4_9ACTN</name>
<dbReference type="EC" id="4.99.1.12" evidence="2"/>
<evidence type="ECO:0000256" key="2">
    <source>
        <dbReference type="HAMAP-Rule" id="MF_01074"/>
    </source>
</evidence>
<evidence type="ECO:0000313" key="3">
    <source>
        <dbReference type="EMBL" id="QBX57516.1"/>
    </source>
</evidence>
<dbReference type="GO" id="GO:0051604">
    <property type="term" value="P:protein maturation"/>
    <property type="evidence" value="ECO:0007669"/>
    <property type="project" value="UniProtKB-UniRule"/>
</dbReference>
<sequence length="382" mass="40190">MLLGALLGAGADLSVIQAAVDAIAPEPVSLRVEQVQRNGFAATRCHVEIEDSEHHRTWRDIRTRLLAAELHEDVRALALRVFERLAAAEARVHGADPLDVAFHEVGALDAIADVVGACAGFVELRRAAGSTITVSPVAVGSGTVRGAHGLLPVPPPAVAELLRGVPSLAGPGETESCTPTGAALLTTLADTWGPQPEMTVREVGVGAGGRDPDTHANVLRILVGEPVGADVDRRQPLLIESNIDDLDPRVWPSVIAALLEAGASDAWLTPILMKKGRPAHTLSVLVSAADAERVRAAIWRHTSTIGVREVPLGKHALDREMVAVEVDGHGIDVKLARHEGEIVNAQPEWDDVARAASALGRPANDVLAEAVAATRALLRERG</sequence>
<dbReference type="Gene3D" id="3.10.20.300">
    <property type="entry name" value="mk0293 like domain"/>
    <property type="match status" value="1"/>
</dbReference>
<proteinExistence type="inferred from homology"/>
<comment type="function">
    <text evidence="2">Involved in the biosynthesis of a nickel-pincer cofactor ((SCS)Ni(II) pincer complex). Binds Ni(2+), and functions in nickel delivery to pyridinium-3,5-bisthiocarboxylic acid mononucleotide (P2TMN), to form the mature cofactor. Is thus probably required for the activation of nickel-pincer cofactor-dependent enzymes.</text>
</comment>
<dbReference type="AlphaFoldDB" id="A0A4P7IJB4"/>
<keyword evidence="2" id="KW-0456">Lyase</keyword>
<dbReference type="Gene3D" id="3.30.70.1380">
    <property type="entry name" value="Transcriptional regulatory protein pf0864 domain like"/>
    <property type="match status" value="1"/>
</dbReference>
<dbReference type="PANTHER" id="PTHR36566:SF1">
    <property type="entry name" value="PYRIDINIUM-3,5-BISTHIOCARBOXYLIC ACID MONONUCLEOTIDE NICKEL INSERTION PROTEIN"/>
    <property type="match status" value="1"/>
</dbReference>
<keyword evidence="4" id="KW-1185">Reference proteome</keyword>
<dbReference type="InterPro" id="IPR002822">
    <property type="entry name" value="Ni_insertion"/>
</dbReference>
<gene>
    <name evidence="2 3" type="primary">larC</name>
    <name evidence="3" type="ORF">EXE58_07880</name>
</gene>
<dbReference type="Proteomes" id="UP000294853">
    <property type="component" value="Chromosome"/>
</dbReference>
<dbReference type="Pfam" id="PF01969">
    <property type="entry name" value="Ni_insertion"/>
    <property type="match status" value="1"/>
</dbReference>
<dbReference type="PANTHER" id="PTHR36566">
    <property type="entry name" value="NICKEL INSERTION PROTEIN-RELATED"/>
    <property type="match status" value="1"/>
</dbReference>
<dbReference type="GO" id="GO:0016829">
    <property type="term" value="F:lyase activity"/>
    <property type="evidence" value="ECO:0007669"/>
    <property type="project" value="UniProtKB-UniRule"/>
</dbReference>
<evidence type="ECO:0000313" key="4">
    <source>
        <dbReference type="Proteomes" id="UP000294853"/>
    </source>
</evidence>
<accession>A0A4P7IJB4</accession>
<dbReference type="KEGG" id="nsn:EXE58_07880"/>
<organism evidence="3 4">
    <name type="scientific">Nocardioides seonyuensis</name>
    <dbReference type="NCBI Taxonomy" id="2518371"/>
    <lineage>
        <taxon>Bacteria</taxon>
        <taxon>Bacillati</taxon>
        <taxon>Actinomycetota</taxon>
        <taxon>Actinomycetes</taxon>
        <taxon>Propionibacteriales</taxon>
        <taxon>Nocardioidaceae</taxon>
        <taxon>Nocardioides</taxon>
    </lineage>
</organism>
<protein>
    <recommendedName>
        <fullName evidence="2">Pyridinium-3,5-bisthiocarboxylic acid mononucleotide nickel insertion protein</fullName>
        <shortName evidence="2">P2TMN nickel insertion protein</shortName>
        <ecNumber evidence="2">4.99.1.12</ecNumber>
    </recommendedName>
    <alternativeName>
        <fullName evidence="2">Nickel-pincer cofactor biosynthesis protein LarC</fullName>
    </alternativeName>
</protein>
<dbReference type="HAMAP" id="MF_01074">
    <property type="entry name" value="LarC"/>
    <property type="match status" value="1"/>
</dbReference>
<comment type="similarity">
    <text evidence="2">Belongs to the LarC family.</text>
</comment>
<dbReference type="NCBIfam" id="TIGR00299">
    <property type="entry name" value="nickel pincer cofactor biosynthesis protein LarC"/>
    <property type="match status" value="1"/>
</dbReference>
<keyword evidence="1 2" id="KW-0533">Nickel</keyword>